<sequence>MQAAVEVDVQGGLGDLPLTLQATDFPVASPLLHRMLLAELAYVAERRLSSRSVKGTRHQVPGTRHLAGTWLKSSALDLLASYFQRQQRGHERREGRLVADGDSDGKRGRAIHPRKRHPVGPLLQGSTRAADDTPWSFGGRREECAGHFSKNPRQEALSPVLQYAARQPPAPGVRFRFRVAGALLLCL</sequence>
<gene>
    <name evidence="2" type="ORF">NDU88_003531</name>
</gene>
<feature type="region of interest" description="Disordered" evidence="1">
    <location>
        <begin position="90"/>
        <end position="135"/>
    </location>
</feature>
<name>A0AAV7W6H9_PLEWA</name>
<dbReference type="EMBL" id="JANPWB010000002">
    <property type="protein sequence ID" value="KAJ1208142.1"/>
    <property type="molecule type" value="Genomic_DNA"/>
</dbReference>
<accession>A0AAV7W6H9</accession>
<reference evidence="2" key="1">
    <citation type="journal article" date="2022" name="bioRxiv">
        <title>Sequencing and chromosome-scale assembly of the giantPleurodeles waltlgenome.</title>
        <authorList>
            <person name="Brown T."/>
            <person name="Elewa A."/>
            <person name="Iarovenko S."/>
            <person name="Subramanian E."/>
            <person name="Araus A.J."/>
            <person name="Petzold A."/>
            <person name="Susuki M."/>
            <person name="Suzuki K.-i.T."/>
            <person name="Hayashi T."/>
            <person name="Toyoda A."/>
            <person name="Oliveira C."/>
            <person name="Osipova E."/>
            <person name="Leigh N.D."/>
            <person name="Simon A."/>
            <person name="Yun M.H."/>
        </authorList>
    </citation>
    <scope>NUCLEOTIDE SEQUENCE</scope>
    <source>
        <strain evidence="2">20211129_DDA</strain>
        <tissue evidence="2">Liver</tissue>
    </source>
</reference>
<protein>
    <submittedName>
        <fullName evidence="2">Uncharacterized protein</fullName>
    </submittedName>
</protein>
<keyword evidence="3" id="KW-1185">Reference proteome</keyword>
<proteinExistence type="predicted"/>
<feature type="compositionally biased region" description="Basic and acidic residues" evidence="1">
    <location>
        <begin position="90"/>
        <end position="107"/>
    </location>
</feature>
<dbReference type="AlphaFoldDB" id="A0AAV7W6H9"/>
<evidence type="ECO:0000256" key="1">
    <source>
        <dbReference type="SAM" id="MobiDB-lite"/>
    </source>
</evidence>
<feature type="compositionally biased region" description="Basic residues" evidence="1">
    <location>
        <begin position="108"/>
        <end position="118"/>
    </location>
</feature>
<organism evidence="2 3">
    <name type="scientific">Pleurodeles waltl</name>
    <name type="common">Iberian ribbed newt</name>
    <dbReference type="NCBI Taxonomy" id="8319"/>
    <lineage>
        <taxon>Eukaryota</taxon>
        <taxon>Metazoa</taxon>
        <taxon>Chordata</taxon>
        <taxon>Craniata</taxon>
        <taxon>Vertebrata</taxon>
        <taxon>Euteleostomi</taxon>
        <taxon>Amphibia</taxon>
        <taxon>Batrachia</taxon>
        <taxon>Caudata</taxon>
        <taxon>Salamandroidea</taxon>
        <taxon>Salamandridae</taxon>
        <taxon>Pleurodelinae</taxon>
        <taxon>Pleurodeles</taxon>
    </lineage>
</organism>
<comment type="caution">
    <text evidence="2">The sequence shown here is derived from an EMBL/GenBank/DDBJ whole genome shotgun (WGS) entry which is preliminary data.</text>
</comment>
<evidence type="ECO:0000313" key="2">
    <source>
        <dbReference type="EMBL" id="KAJ1208142.1"/>
    </source>
</evidence>
<evidence type="ECO:0000313" key="3">
    <source>
        <dbReference type="Proteomes" id="UP001066276"/>
    </source>
</evidence>
<dbReference type="Proteomes" id="UP001066276">
    <property type="component" value="Chromosome 1_2"/>
</dbReference>